<proteinExistence type="predicted"/>
<feature type="coiled-coil region" evidence="1">
    <location>
        <begin position="74"/>
        <end position="108"/>
    </location>
</feature>
<sequence>MKKLPNLIVGLAMMSVLSGVVCMSVFAEERKSDETSEGIKKYGIVYNMAEDREVIRIGGKYEPEGVDIYMKRHFDKVHASIEQLTEKMNALEVKINDMSDKLTDVSRQLKLLDK</sequence>
<keyword evidence="1" id="KW-0175">Coiled coil</keyword>
<gene>
    <name evidence="3" type="ORF">COV74_03275</name>
</gene>
<accession>A0A2H0LR79</accession>
<evidence type="ECO:0000256" key="1">
    <source>
        <dbReference type="SAM" id="Coils"/>
    </source>
</evidence>
<protein>
    <submittedName>
        <fullName evidence="3">Uncharacterized protein</fullName>
    </submittedName>
</protein>
<dbReference type="Proteomes" id="UP000230859">
    <property type="component" value="Unassembled WGS sequence"/>
</dbReference>
<evidence type="ECO:0000313" key="4">
    <source>
        <dbReference type="Proteomes" id="UP000230859"/>
    </source>
</evidence>
<evidence type="ECO:0000256" key="2">
    <source>
        <dbReference type="SAM" id="SignalP"/>
    </source>
</evidence>
<evidence type="ECO:0000313" key="3">
    <source>
        <dbReference type="EMBL" id="PIQ86866.1"/>
    </source>
</evidence>
<keyword evidence="2" id="KW-0732">Signal</keyword>
<name>A0A2H0LR79_9BACT</name>
<comment type="caution">
    <text evidence="3">The sequence shown here is derived from an EMBL/GenBank/DDBJ whole genome shotgun (WGS) entry which is preliminary data.</text>
</comment>
<dbReference type="AlphaFoldDB" id="A0A2H0LR79"/>
<organism evidence="3 4">
    <name type="scientific">Candidatus Abzuiibacterium crystallinum</name>
    <dbReference type="NCBI Taxonomy" id="1974748"/>
    <lineage>
        <taxon>Bacteria</taxon>
        <taxon>Pseudomonadati</taxon>
        <taxon>Candidatus Omnitrophota</taxon>
        <taxon>Candidatus Abzuiibacterium</taxon>
    </lineage>
</organism>
<dbReference type="EMBL" id="PCVY01000028">
    <property type="protein sequence ID" value="PIQ86866.1"/>
    <property type="molecule type" value="Genomic_DNA"/>
</dbReference>
<feature type="signal peptide" evidence="2">
    <location>
        <begin position="1"/>
        <end position="27"/>
    </location>
</feature>
<reference evidence="3 4" key="1">
    <citation type="submission" date="2017-09" db="EMBL/GenBank/DDBJ databases">
        <title>Depth-based differentiation of microbial function through sediment-hosted aquifers and enrichment of novel symbionts in the deep terrestrial subsurface.</title>
        <authorList>
            <person name="Probst A.J."/>
            <person name="Ladd B."/>
            <person name="Jarett J.K."/>
            <person name="Geller-Mcgrath D.E."/>
            <person name="Sieber C.M."/>
            <person name="Emerson J.B."/>
            <person name="Anantharaman K."/>
            <person name="Thomas B.C."/>
            <person name="Malmstrom R."/>
            <person name="Stieglmeier M."/>
            <person name="Klingl A."/>
            <person name="Woyke T."/>
            <person name="Ryan C.M."/>
            <person name="Banfield J.F."/>
        </authorList>
    </citation>
    <scope>NUCLEOTIDE SEQUENCE [LARGE SCALE GENOMIC DNA]</scope>
    <source>
        <strain evidence="3">CG11_big_fil_rev_8_21_14_0_20_45_26</strain>
    </source>
</reference>
<feature type="chain" id="PRO_5013957225" evidence="2">
    <location>
        <begin position="28"/>
        <end position="114"/>
    </location>
</feature>